<protein>
    <submittedName>
        <fullName evidence="1">Uncharacterized protein</fullName>
    </submittedName>
</protein>
<dbReference type="Proteomes" id="UP000805193">
    <property type="component" value="Unassembled WGS sequence"/>
</dbReference>
<name>A0AC60QMM5_IXOPE</name>
<comment type="caution">
    <text evidence="1">The sequence shown here is derived from an EMBL/GenBank/DDBJ whole genome shotgun (WGS) entry which is preliminary data.</text>
</comment>
<sequence length="384" mass="43536">MTTLNGKRWSDNRKFALHMLRDAGLGKKAAEEHVMKESRQLLERISDTGGAALNVQEYVLPSTSNNVAALVFGSGLPYDDPRRKRLDYVLSEAVAALAGGSFVTVLPALLDRMAGRLPFTRLGTIRRTLRQLLDFISTQVEEHLASGDEEKDRDFINGYLEKIKEHQDDPNPSFNMEHLVGTVLNFFGAGSNTVALSIHWHMLNCAKNADTVQSRIQKEIDDVVGSERRPTWADRTRMPFTMAAIWEMYRWKTISPLGIPRGATDDTHIRGFFIPKGTVVIANLWAVHMDPKLWTKPDEFDPRRFMDEEGRGILAKPEYLIPFSIGKRMCPGETLATVEIFVYLTSLLQKFRVLPEEGHDVCLDTETTSFNIPKPQKLRFLPRH</sequence>
<dbReference type="EMBL" id="JABSTQ010008514">
    <property type="protein sequence ID" value="KAG0434422.1"/>
    <property type="molecule type" value="Genomic_DNA"/>
</dbReference>
<reference evidence="1 2" key="1">
    <citation type="journal article" date="2020" name="Cell">
        <title>Large-Scale Comparative Analyses of Tick Genomes Elucidate Their Genetic Diversity and Vector Capacities.</title>
        <authorList>
            <consortium name="Tick Genome and Microbiome Consortium (TIGMIC)"/>
            <person name="Jia N."/>
            <person name="Wang J."/>
            <person name="Shi W."/>
            <person name="Du L."/>
            <person name="Sun Y."/>
            <person name="Zhan W."/>
            <person name="Jiang J.F."/>
            <person name="Wang Q."/>
            <person name="Zhang B."/>
            <person name="Ji P."/>
            <person name="Bell-Sakyi L."/>
            <person name="Cui X.M."/>
            <person name="Yuan T.T."/>
            <person name="Jiang B.G."/>
            <person name="Yang W.F."/>
            <person name="Lam T.T."/>
            <person name="Chang Q.C."/>
            <person name="Ding S.J."/>
            <person name="Wang X.J."/>
            <person name="Zhu J.G."/>
            <person name="Ruan X.D."/>
            <person name="Zhao L."/>
            <person name="Wei J.T."/>
            <person name="Ye R.Z."/>
            <person name="Que T.C."/>
            <person name="Du C.H."/>
            <person name="Zhou Y.H."/>
            <person name="Cheng J.X."/>
            <person name="Dai P.F."/>
            <person name="Guo W.B."/>
            <person name="Han X.H."/>
            <person name="Huang E.J."/>
            <person name="Li L.F."/>
            <person name="Wei W."/>
            <person name="Gao Y.C."/>
            <person name="Liu J.Z."/>
            <person name="Shao H.Z."/>
            <person name="Wang X."/>
            <person name="Wang C.C."/>
            <person name="Yang T.C."/>
            <person name="Huo Q.B."/>
            <person name="Li W."/>
            <person name="Chen H.Y."/>
            <person name="Chen S.E."/>
            <person name="Zhou L.G."/>
            <person name="Ni X.B."/>
            <person name="Tian J.H."/>
            <person name="Sheng Y."/>
            <person name="Liu T."/>
            <person name="Pan Y.S."/>
            <person name="Xia L.Y."/>
            <person name="Li J."/>
            <person name="Zhao F."/>
            <person name="Cao W.C."/>
        </authorList>
    </citation>
    <scope>NUCLEOTIDE SEQUENCE [LARGE SCALE GENOMIC DNA]</scope>
    <source>
        <strain evidence="1">Iper-2018</strain>
    </source>
</reference>
<keyword evidence="2" id="KW-1185">Reference proteome</keyword>
<evidence type="ECO:0000313" key="2">
    <source>
        <dbReference type="Proteomes" id="UP000805193"/>
    </source>
</evidence>
<gene>
    <name evidence="1" type="ORF">HPB47_019120</name>
</gene>
<accession>A0AC60QMM5</accession>
<organism evidence="1 2">
    <name type="scientific">Ixodes persulcatus</name>
    <name type="common">Taiga tick</name>
    <dbReference type="NCBI Taxonomy" id="34615"/>
    <lineage>
        <taxon>Eukaryota</taxon>
        <taxon>Metazoa</taxon>
        <taxon>Ecdysozoa</taxon>
        <taxon>Arthropoda</taxon>
        <taxon>Chelicerata</taxon>
        <taxon>Arachnida</taxon>
        <taxon>Acari</taxon>
        <taxon>Parasitiformes</taxon>
        <taxon>Ixodida</taxon>
        <taxon>Ixodoidea</taxon>
        <taxon>Ixodidae</taxon>
        <taxon>Ixodinae</taxon>
        <taxon>Ixodes</taxon>
    </lineage>
</organism>
<evidence type="ECO:0000313" key="1">
    <source>
        <dbReference type="EMBL" id="KAG0434422.1"/>
    </source>
</evidence>
<proteinExistence type="predicted"/>